<organism evidence="5 6">
    <name type="scientific">Branchiostoma lanceolatum</name>
    <name type="common">Common lancelet</name>
    <name type="synonym">Amphioxus lanceolatum</name>
    <dbReference type="NCBI Taxonomy" id="7740"/>
    <lineage>
        <taxon>Eukaryota</taxon>
        <taxon>Metazoa</taxon>
        <taxon>Chordata</taxon>
        <taxon>Cephalochordata</taxon>
        <taxon>Leptocardii</taxon>
        <taxon>Amphioxiformes</taxon>
        <taxon>Branchiostomatidae</taxon>
        <taxon>Branchiostoma</taxon>
    </lineage>
</organism>
<dbReference type="Pfam" id="PF00069">
    <property type="entry name" value="Pkinase"/>
    <property type="match status" value="1"/>
</dbReference>
<dbReference type="InterPro" id="IPR000719">
    <property type="entry name" value="Prot_kinase_dom"/>
</dbReference>
<dbReference type="PROSITE" id="PS00107">
    <property type="entry name" value="PROTEIN_KINASE_ATP"/>
    <property type="match status" value="1"/>
</dbReference>
<dbReference type="GO" id="GO:0034045">
    <property type="term" value="C:phagophore assembly site membrane"/>
    <property type="evidence" value="ECO:0007669"/>
    <property type="project" value="TreeGrafter"/>
</dbReference>
<feature type="binding site" evidence="3">
    <location>
        <position position="35"/>
    </location>
    <ligand>
        <name>ATP</name>
        <dbReference type="ChEBI" id="CHEBI:30616"/>
    </ligand>
</feature>
<name>A0A8J9YRF7_BRALA</name>
<dbReference type="PANTHER" id="PTHR24348:SF73">
    <property type="entry name" value="SI:CH211-63O20.7"/>
    <property type="match status" value="1"/>
</dbReference>
<evidence type="ECO:0000256" key="3">
    <source>
        <dbReference type="PROSITE-ProRule" id="PRU10141"/>
    </source>
</evidence>
<dbReference type="Gene3D" id="1.10.510.10">
    <property type="entry name" value="Transferase(Phosphotransferase) domain 1"/>
    <property type="match status" value="1"/>
</dbReference>
<accession>A0A8J9YRF7</accession>
<dbReference type="GO" id="GO:0048675">
    <property type="term" value="P:axon extension"/>
    <property type="evidence" value="ECO:0007669"/>
    <property type="project" value="TreeGrafter"/>
</dbReference>
<dbReference type="GO" id="GO:0005776">
    <property type="term" value="C:autophagosome"/>
    <property type="evidence" value="ECO:0007669"/>
    <property type="project" value="TreeGrafter"/>
</dbReference>
<dbReference type="GO" id="GO:0000422">
    <property type="term" value="P:autophagy of mitochondrion"/>
    <property type="evidence" value="ECO:0007669"/>
    <property type="project" value="TreeGrafter"/>
</dbReference>
<evidence type="ECO:0000259" key="4">
    <source>
        <dbReference type="SMART" id="SM00220"/>
    </source>
</evidence>
<sequence>MEVPGYSDLEKIGRGNFGMVYKGIAQKDEKWYAIKQLYQSPNGINKIEPLMALQKSGHDHIVMFNPGFDHDRLWLVMDFFPLGNMNDFLLQPQNIIHTRLFMTQIADAVYFLHREGIEHGDLKPDNIMVSGTAQNPIAKVADFGLAKACRHSFFESWRSKWYWSPEVFKRFNSLYTKESDIYSMGAMFAAMVDRTTVR</sequence>
<dbReference type="InterPro" id="IPR045269">
    <property type="entry name" value="Atg1-like"/>
</dbReference>
<dbReference type="SMART" id="SM00220">
    <property type="entry name" value="S_TKc"/>
    <property type="match status" value="1"/>
</dbReference>
<dbReference type="PROSITE" id="PS00108">
    <property type="entry name" value="PROTEIN_KINASE_ST"/>
    <property type="match status" value="1"/>
</dbReference>
<keyword evidence="2 3" id="KW-0067">ATP-binding</keyword>
<dbReference type="GO" id="GO:0034727">
    <property type="term" value="P:piecemeal microautophagy of the nucleus"/>
    <property type="evidence" value="ECO:0007669"/>
    <property type="project" value="TreeGrafter"/>
</dbReference>
<feature type="domain" description="Protein kinase" evidence="4">
    <location>
        <begin position="6"/>
        <end position="197"/>
    </location>
</feature>
<dbReference type="GO" id="GO:0000045">
    <property type="term" value="P:autophagosome assembly"/>
    <property type="evidence" value="ECO:0007669"/>
    <property type="project" value="TreeGrafter"/>
</dbReference>
<dbReference type="PANTHER" id="PTHR24348">
    <property type="entry name" value="SERINE/THREONINE-PROTEIN KINASE UNC-51-RELATED"/>
    <property type="match status" value="1"/>
</dbReference>
<proteinExistence type="predicted"/>
<dbReference type="InterPro" id="IPR011009">
    <property type="entry name" value="Kinase-like_dom_sf"/>
</dbReference>
<evidence type="ECO:0000313" key="6">
    <source>
        <dbReference type="Proteomes" id="UP000838412"/>
    </source>
</evidence>
<dbReference type="GO" id="GO:0061709">
    <property type="term" value="P:reticulophagy"/>
    <property type="evidence" value="ECO:0007669"/>
    <property type="project" value="TreeGrafter"/>
</dbReference>
<dbReference type="AlphaFoldDB" id="A0A8J9YRF7"/>
<dbReference type="GO" id="GO:0010508">
    <property type="term" value="P:positive regulation of autophagy"/>
    <property type="evidence" value="ECO:0007669"/>
    <property type="project" value="TreeGrafter"/>
</dbReference>
<dbReference type="GO" id="GO:0042594">
    <property type="term" value="P:response to starvation"/>
    <property type="evidence" value="ECO:0007669"/>
    <property type="project" value="TreeGrafter"/>
</dbReference>
<evidence type="ECO:0000256" key="1">
    <source>
        <dbReference type="ARBA" id="ARBA00022741"/>
    </source>
</evidence>
<dbReference type="GO" id="GO:0004674">
    <property type="term" value="F:protein serine/threonine kinase activity"/>
    <property type="evidence" value="ECO:0007669"/>
    <property type="project" value="InterPro"/>
</dbReference>
<reference evidence="5" key="1">
    <citation type="submission" date="2022-01" db="EMBL/GenBank/DDBJ databases">
        <authorList>
            <person name="Braso-Vives M."/>
        </authorList>
    </citation>
    <scope>NUCLEOTIDE SEQUENCE</scope>
</reference>
<dbReference type="InterPro" id="IPR008271">
    <property type="entry name" value="Ser/Thr_kinase_AS"/>
</dbReference>
<evidence type="ECO:0000313" key="5">
    <source>
        <dbReference type="EMBL" id="CAH1238803.1"/>
    </source>
</evidence>
<dbReference type="GO" id="GO:0005524">
    <property type="term" value="F:ATP binding"/>
    <property type="evidence" value="ECO:0007669"/>
    <property type="project" value="UniProtKB-UniRule"/>
</dbReference>
<dbReference type="EMBL" id="OV696695">
    <property type="protein sequence ID" value="CAH1238803.1"/>
    <property type="molecule type" value="Genomic_DNA"/>
</dbReference>
<dbReference type="SUPFAM" id="SSF56112">
    <property type="entry name" value="Protein kinase-like (PK-like)"/>
    <property type="match status" value="1"/>
</dbReference>
<gene>
    <name evidence="5" type="primary">PDIK1L</name>
    <name evidence="5" type="ORF">BLAG_LOCUS3257</name>
</gene>
<dbReference type="InterPro" id="IPR017441">
    <property type="entry name" value="Protein_kinase_ATP_BS"/>
</dbReference>
<protein>
    <submittedName>
        <fullName evidence="5">PDIK1L protein</fullName>
    </submittedName>
</protein>
<keyword evidence="1 3" id="KW-0547">Nucleotide-binding</keyword>
<dbReference type="OrthoDB" id="341578at2759"/>
<keyword evidence="6" id="KW-1185">Reference proteome</keyword>
<dbReference type="Proteomes" id="UP000838412">
    <property type="component" value="Chromosome 10"/>
</dbReference>
<dbReference type="GO" id="GO:0005829">
    <property type="term" value="C:cytosol"/>
    <property type="evidence" value="ECO:0007669"/>
    <property type="project" value="TreeGrafter"/>
</dbReference>
<dbReference type="CDD" id="cd00180">
    <property type="entry name" value="PKc"/>
    <property type="match status" value="1"/>
</dbReference>
<evidence type="ECO:0000256" key="2">
    <source>
        <dbReference type="ARBA" id="ARBA00022840"/>
    </source>
</evidence>